<dbReference type="GO" id="GO:0008270">
    <property type="term" value="F:zinc ion binding"/>
    <property type="evidence" value="ECO:0007669"/>
    <property type="project" value="UniProtKB-KW"/>
</dbReference>
<dbReference type="GO" id="GO:0000724">
    <property type="term" value="P:double-strand break repair via homologous recombination"/>
    <property type="evidence" value="ECO:0007669"/>
    <property type="project" value="InterPro"/>
</dbReference>
<sequence length="367" mass="41253">MSTRNRIPAYRSSVGRTSLTQDLTSSAIAFDTLPPYKKPSHPLTIRAQDQIKALNGRPIEQIKEHSKEAEKRLTNAAELVNDKAREHNENIAKRRKRWDQGLDTKHQENEETWSAQFQEKADSITAQLEESMRGVIDTSVGAERMAESIKWLHQHAPGRLEQEFNTQQNSLSQSQRRRDTQISEVVSDGPTPGPTPLDGSRPVLSGIGEIFEERLNRKKDEYTSRSLYDRYAENRAYADFKAMVHDAKYGNEEAPPRETWFPEQGLPALGVTQRGADDEEDDIVVNKATVSTKCPVTFQKFREPLTSSKCPHTFEKYAIMEMIGRSKTKVGSAGNRSGGEKAVECPVPGCSQVSTDADLMRTSLTCR</sequence>
<evidence type="ECO:0000313" key="13">
    <source>
        <dbReference type="EMBL" id="CAI6332219.1"/>
    </source>
</evidence>
<keyword evidence="4" id="KW-0808">Transferase</keyword>
<comment type="subcellular location">
    <subcellularLocation>
        <location evidence="1">Nucleus</location>
    </subcellularLocation>
</comment>
<evidence type="ECO:0000256" key="5">
    <source>
        <dbReference type="ARBA" id="ARBA00022723"/>
    </source>
</evidence>
<organism evidence="13 14">
    <name type="scientific">Periconia digitata</name>
    <dbReference type="NCBI Taxonomy" id="1303443"/>
    <lineage>
        <taxon>Eukaryota</taxon>
        <taxon>Fungi</taxon>
        <taxon>Dikarya</taxon>
        <taxon>Ascomycota</taxon>
        <taxon>Pezizomycotina</taxon>
        <taxon>Dothideomycetes</taxon>
        <taxon>Pleosporomycetidae</taxon>
        <taxon>Pleosporales</taxon>
        <taxon>Massarineae</taxon>
        <taxon>Periconiaceae</taxon>
        <taxon>Periconia</taxon>
    </lineage>
</organism>
<dbReference type="PANTHER" id="PTHR21330">
    <property type="entry name" value="E3 SUMO-PROTEIN LIGASE NSE2"/>
    <property type="match status" value="1"/>
</dbReference>
<dbReference type="GO" id="GO:0061665">
    <property type="term" value="F:SUMO ligase activity"/>
    <property type="evidence" value="ECO:0007669"/>
    <property type="project" value="TreeGrafter"/>
</dbReference>
<keyword evidence="6" id="KW-0863">Zinc-finger</keyword>
<dbReference type="InterPro" id="IPR013083">
    <property type="entry name" value="Znf_RING/FYVE/PHD"/>
</dbReference>
<evidence type="ECO:0000313" key="14">
    <source>
        <dbReference type="Proteomes" id="UP001152607"/>
    </source>
</evidence>
<dbReference type="InterPro" id="IPR026846">
    <property type="entry name" value="Nse2(Mms21)"/>
</dbReference>
<evidence type="ECO:0000256" key="3">
    <source>
        <dbReference type="ARBA" id="ARBA00008212"/>
    </source>
</evidence>
<evidence type="ECO:0000256" key="11">
    <source>
        <dbReference type="SAM" id="MobiDB-lite"/>
    </source>
</evidence>
<feature type="region of interest" description="Disordered" evidence="11">
    <location>
        <begin position="165"/>
        <end position="203"/>
    </location>
</feature>
<evidence type="ECO:0000256" key="8">
    <source>
        <dbReference type="ARBA" id="ARBA00022833"/>
    </source>
</evidence>
<keyword evidence="14" id="KW-1185">Reference proteome</keyword>
<gene>
    <name evidence="13" type="ORF">PDIGIT_LOCUS5250</name>
</gene>
<keyword evidence="8" id="KW-0862">Zinc</keyword>
<evidence type="ECO:0000256" key="1">
    <source>
        <dbReference type="ARBA" id="ARBA00004123"/>
    </source>
</evidence>
<proteinExistence type="inferred from homology"/>
<name>A0A9W4UA16_9PLEO</name>
<accession>A0A9W4UA16</accession>
<keyword evidence="9" id="KW-0539">Nucleus</keyword>
<feature type="domain" description="SP-RING-type" evidence="12">
    <location>
        <begin position="281"/>
        <end position="351"/>
    </location>
</feature>
<evidence type="ECO:0000256" key="2">
    <source>
        <dbReference type="ARBA" id="ARBA00004718"/>
    </source>
</evidence>
<dbReference type="SUPFAM" id="SSF57850">
    <property type="entry name" value="RING/U-box"/>
    <property type="match status" value="1"/>
</dbReference>
<keyword evidence="5" id="KW-0479">Metal-binding</keyword>
<comment type="similarity">
    <text evidence="3">Belongs to the NSE2 family.</text>
</comment>
<dbReference type="GO" id="GO:0005634">
    <property type="term" value="C:nucleus"/>
    <property type="evidence" value="ECO:0007669"/>
    <property type="project" value="UniProtKB-SubCell"/>
</dbReference>
<comment type="pathway">
    <text evidence="2">Protein modification; protein sumoylation.</text>
</comment>
<comment type="caution">
    <text evidence="13">The sequence shown here is derived from an EMBL/GenBank/DDBJ whole genome shotgun (WGS) entry which is preliminary data.</text>
</comment>
<reference evidence="13" key="1">
    <citation type="submission" date="2023-01" db="EMBL/GenBank/DDBJ databases">
        <authorList>
            <person name="Van Ghelder C."/>
            <person name="Rancurel C."/>
        </authorList>
    </citation>
    <scope>NUCLEOTIDE SEQUENCE</scope>
    <source>
        <strain evidence="13">CNCM I-4278</strain>
    </source>
</reference>
<dbReference type="InterPro" id="IPR004181">
    <property type="entry name" value="Znf_MIZ"/>
</dbReference>
<dbReference type="AlphaFoldDB" id="A0A9W4UA16"/>
<keyword evidence="7" id="KW-0833">Ubl conjugation pathway</keyword>
<dbReference type="PANTHER" id="PTHR21330:SF1">
    <property type="entry name" value="E3 SUMO-PROTEIN LIGASE NSE2"/>
    <property type="match status" value="1"/>
</dbReference>
<evidence type="ECO:0000256" key="10">
    <source>
        <dbReference type="SAM" id="Coils"/>
    </source>
</evidence>
<dbReference type="OrthoDB" id="756301at2759"/>
<dbReference type="Pfam" id="PF11789">
    <property type="entry name" value="zf-Nse"/>
    <property type="match status" value="1"/>
</dbReference>
<evidence type="ECO:0000256" key="7">
    <source>
        <dbReference type="ARBA" id="ARBA00022786"/>
    </source>
</evidence>
<dbReference type="GO" id="GO:0030915">
    <property type="term" value="C:Smc5-Smc6 complex"/>
    <property type="evidence" value="ECO:0007669"/>
    <property type="project" value="InterPro"/>
</dbReference>
<protein>
    <recommendedName>
        <fullName evidence="12">SP-RING-type domain-containing protein</fullName>
    </recommendedName>
</protein>
<evidence type="ECO:0000256" key="9">
    <source>
        <dbReference type="ARBA" id="ARBA00023242"/>
    </source>
</evidence>
<dbReference type="EMBL" id="CAOQHR010000003">
    <property type="protein sequence ID" value="CAI6332219.1"/>
    <property type="molecule type" value="Genomic_DNA"/>
</dbReference>
<evidence type="ECO:0000259" key="12">
    <source>
        <dbReference type="Pfam" id="PF11789"/>
    </source>
</evidence>
<keyword evidence="10" id="KW-0175">Coiled coil</keyword>
<dbReference type="GO" id="GO:0016925">
    <property type="term" value="P:protein sumoylation"/>
    <property type="evidence" value="ECO:0007669"/>
    <property type="project" value="TreeGrafter"/>
</dbReference>
<dbReference type="Gene3D" id="3.30.40.10">
    <property type="entry name" value="Zinc/RING finger domain, C3HC4 (zinc finger)"/>
    <property type="match status" value="1"/>
</dbReference>
<dbReference type="CDD" id="cd16651">
    <property type="entry name" value="SPL-RING_NSE2"/>
    <property type="match status" value="1"/>
</dbReference>
<feature type="coiled-coil region" evidence="10">
    <location>
        <begin position="59"/>
        <end position="90"/>
    </location>
</feature>
<evidence type="ECO:0000256" key="6">
    <source>
        <dbReference type="ARBA" id="ARBA00022771"/>
    </source>
</evidence>
<evidence type="ECO:0000256" key="4">
    <source>
        <dbReference type="ARBA" id="ARBA00022679"/>
    </source>
</evidence>
<dbReference type="Proteomes" id="UP001152607">
    <property type="component" value="Unassembled WGS sequence"/>
</dbReference>